<proteinExistence type="predicted"/>
<evidence type="ECO:0000256" key="3">
    <source>
        <dbReference type="ARBA" id="ARBA00023004"/>
    </source>
</evidence>
<dbReference type="GO" id="GO:0043805">
    <property type="term" value="F:indolepyruvate ferredoxin oxidoreductase activity"/>
    <property type="evidence" value="ECO:0007669"/>
    <property type="project" value="UniProtKB-UniRule"/>
</dbReference>
<dbReference type="Gene3D" id="3.30.70.20">
    <property type="match status" value="1"/>
</dbReference>
<dbReference type="Pfam" id="PF02775">
    <property type="entry name" value="TPP_enzyme_C"/>
    <property type="match status" value="1"/>
</dbReference>
<dbReference type="Pfam" id="PF01855">
    <property type="entry name" value="POR_N"/>
    <property type="match status" value="1"/>
</dbReference>
<feature type="binding site" evidence="6">
    <location>
        <position position="562"/>
    </location>
    <ligand>
        <name>[4Fe-4S] cluster</name>
        <dbReference type="ChEBI" id="CHEBI:49883"/>
        <label>1</label>
    </ligand>
</feature>
<dbReference type="CDD" id="cd07034">
    <property type="entry name" value="TPP_PYR_PFOR_IOR-alpha_like"/>
    <property type="match status" value="1"/>
</dbReference>
<dbReference type="InterPro" id="IPR029061">
    <property type="entry name" value="THDP-binding"/>
</dbReference>
<dbReference type="InterPro" id="IPR002880">
    <property type="entry name" value="Pyrv_Fd/Flavodoxin_OxRdtase_N"/>
</dbReference>
<sequence length="610" mass="65620">MKKKLLMGNEAIALGAIRAGVRMVAGYPGTPSTEILETVAKHNTGKIHVEWSVNEKAAMEVGAGAAYAGARTLVTMKQVGLNVASDPLMSLAYIGVKGGMVIISADDPGPISSQTEQDTRLFGQFSKLPVFDPSSPEEAYEMIGEAFAYSEEYQTPVLFRPTTRVCHGRASIQLLPELEVAEPEGFVKDTGRWVIFPRLSFQNHKKIEDRNVELSKVFSSYNRNKLEQGTGKKGIATGGVSYAYIKEVLPDGVPLLKVGTPHPFPEELALEFLRSVDEVLVLEELEPVIERALLLLVGKYHLSTVIKGKLSRDTAVAGENSVESVTADLAVYLENEALQTVPNLRQEEAPQLPIRPPVLCAGCPHRASFYAVKKAMRGKKAVFSGDIGCYTLGNAKPLDMVDTCLCMGADVTIAQGLHIIEPDAVNFAFIGDSTFFASGITGVINAVYNQTDIVLVVLDNSTTAMTGHQPHPGTGVTMMNPSQKPEDVANRISIERILTGIGVADIVKADPLKLDEAVEAVKKVADEKGVRVILFQSPCIAVAKPSRAYVVRQENCINCKACVSQLGCPAITVNDGRIVIEPSLCFGCGLCAQVCPSGAIVIEKEGENHE</sequence>
<dbReference type="Gene3D" id="3.40.50.970">
    <property type="match status" value="2"/>
</dbReference>
<dbReference type="GO" id="GO:0046872">
    <property type="term" value="F:metal ion binding"/>
    <property type="evidence" value="ECO:0007669"/>
    <property type="project" value="UniProtKB-UniRule"/>
</dbReference>
<accession>A0A1M6SBV0</accession>
<dbReference type="Pfam" id="PF00037">
    <property type="entry name" value="Fer4"/>
    <property type="match status" value="1"/>
</dbReference>
<dbReference type="NCBIfam" id="TIGR03336">
    <property type="entry name" value="IOR_alpha"/>
    <property type="match status" value="1"/>
</dbReference>
<feature type="domain" description="4Fe-4S ferredoxin-type" evidence="7">
    <location>
        <begin position="547"/>
        <end position="575"/>
    </location>
</feature>
<comment type="cofactor">
    <cofactor evidence="5 6">
        <name>[4Fe-4S] cluster</name>
        <dbReference type="ChEBI" id="CHEBI:49883"/>
    </cofactor>
    <text evidence="5 6">Binds 2 [4Fe-4S] clusters. In this family the first cluster has a non-standard and varying [4Fe-4S] binding motif CX(2)CX(2)CX(4-5)CP.</text>
</comment>
<dbReference type="InterPro" id="IPR017900">
    <property type="entry name" value="4Fe4S_Fe_S_CS"/>
</dbReference>
<feature type="domain" description="4Fe-4S ferredoxin-type" evidence="7">
    <location>
        <begin position="576"/>
        <end position="605"/>
    </location>
</feature>
<keyword evidence="3 5" id="KW-0408">Iron</keyword>
<comment type="function">
    <text evidence="5">Catalyzes the ferredoxin-dependent oxidative decarboxylation of arylpyruvates.</text>
</comment>
<evidence type="ECO:0000313" key="9">
    <source>
        <dbReference type="Proteomes" id="UP000184301"/>
    </source>
</evidence>
<dbReference type="InterPro" id="IPR045025">
    <property type="entry name" value="HACL1-like"/>
</dbReference>
<dbReference type="PANTHER" id="PTHR43710">
    <property type="entry name" value="2-HYDROXYACYL-COA LYASE"/>
    <property type="match status" value="1"/>
</dbReference>
<dbReference type="InterPro" id="IPR017721">
    <property type="entry name" value="IorA"/>
</dbReference>
<organism evidence="8 9">
    <name type="scientific">Hespellia stercorisuis DSM 15480</name>
    <dbReference type="NCBI Taxonomy" id="1121950"/>
    <lineage>
        <taxon>Bacteria</taxon>
        <taxon>Bacillati</taxon>
        <taxon>Bacillota</taxon>
        <taxon>Clostridia</taxon>
        <taxon>Lachnospirales</taxon>
        <taxon>Lachnospiraceae</taxon>
        <taxon>Hespellia</taxon>
    </lineage>
</organism>
<keyword evidence="5" id="KW-0249">Electron transport</keyword>
<name>A0A1M6SBV0_9FIRM</name>
<dbReference type="PROSITE" id="PS51379">
    <property type="entry name" value="4FE4S_FER_2"/>
    <property type="match status" value="2"/>
</dbReference>
<keyword evidence="5" id="KW-0813">Transport</keyword>
<evidence type="ECO:0000256" key="1">
    <source>
        <dbReference type="ARBA" id="ARBA00022723"/>
    </source>
</evidence>
<feature type="binding site" evidence="6">
    <location>
        <position position="585"/>
    </location>
    <ligand>
        <name>[4Fe-4S] cluster</name>
        <dbReference type="ChEBI" id="CHEBI:49883"/>
        <label>2</label>
    </ligand>
</feature>
<comment type="catalytic activity">
    <reaction evidence="5">
        <text>indole-3-pyruvate + 2 oxidized [2Fe-2S]-[ferredoxin] + CoA = (indol-3-yl)acetyl-CoA + 2 reduced [2Fe-2S]-[ferredoxin] + CO2 + H(+)</text>
        <dbReference type="Rhea" id="RHEA:12645"/>
        <dbReference type="Rhea" id="RHEA-COMP:10000"/>
        <dbReference type="Rhea" id="RHEA-COMP:10001"/>
        <dbReference type="ChEBI" id="CHEBI:15378"/>
        <dbReference type="ChEBI" id="CHEBI:16526"/>
        <dbReference type="ChEBI" id="CHEBI:17640"/>
        <dbReference type="ChEBI" id="CHEBI:33737"/>
        <dbReference type="ChEBI" id="CHEBI:33738"/>
        <dbReference type="ChEBI" id="CHEBI:57271"/>
        <dbReference type="ChEBI" id="CHEBI:57287"/>
        <dbReference type="EC" id="1.2.7.8"/>
    </reaction>
</comment>
<dbReference type="FunFam" id="3.40.50.970:FF:000039">
    <property type="entry name" value="Indolepyruvate oxidoreductase subunit IorA"/>
    <property type="match status" value="1"/>
</dbReference>
<dbReference type="SUPFAM" id="SSF52518">
    <property type="entry name" value="Thiamin diphosphate-binding fold (THDP-binding)"/>
    <property type="match status" value="2"/>
</dbReference>
<dbReference type="PANTHER" id="PTHR43710:SF6">
    <property type="entry name" value="INDOLEPYRUVATE OXIDOREDUCTASE SUBUNIT IORA"/>
    <property type="match status" value="1"/>
</dbReference>
<feature type="binding site" evidence="6">
    <location>
        <position position="568"/>
    </location>
    <ligand>
        <name>[4Fe-4S] cluster</name>
        <dbReference type="ChEBI" id="CHEBI:49883"/>
        <label>2</label>
    </ligand>
</feature>
<feature type="binding site" evidence="6">
    <location>
        <position position="591"/>
    </location>
    <ligand>
        <name>[4Fe-4S] cluster</name>
        <dbReference type="ChEBI" id="CHEBI:49883"/>
        <label>2</label>
    </ligand>
</feature>
<dbReference type="PROSITE" id="PS00198">
    <property type="entry name" value="4FE4S_FER_1"/>
    <property type="match status" value="1"/>
</dbReference>
<reference evidence="8 9" key="1">
    <citation type="submission" date="2016-11" db="EMBL/GenBank/DDBJ databases">
        <authorList>
            <person name="Jaros S."/>
            <person name="Januszkiewicz K."/>
            <person name="Wedrychowicz H."/>
        </authorList>
    </citation>
    <scope>NUCLEOTIDE SEQUENCE [LARGE SCALE GENOMIC DNA]</scope>
    <source>
        <strain evidence="8 9">DSM 15480</strain>
    </source>
</reference>
<dbReference type="EC" id="1.2.7.8" evidence="5"/>
<keyword evidence="2 5" id="KW-0560">Oxidoreductase</keyword>
<dbReference type="AlphaFoldDB" id="A0A1M6SBV0"/>
<dbReference type="InterPro" id="IPR017896">
    <property type="entry name" value="4Fe4S_Fe-S-bd"/>
</dbReference>
<feature type="binding site" evidence="6">
    <location>
        <position position="556"/>
    </location>
    <ligand>
        <name>[4Fe-4S] cluster</name>
        <dbReference type="ChEBI" id="CHEBI:49883"/>
        <label>1</label>
    </ligand>
</feature>
<dbReference type="RefSeq" id="WP_073111744.1">
    <property type="nucleotide sequence ID" value="NZ_FQZY01000048.1"/>
</dbReference>
<protein>
    <recommendedName>
        <fullName evidence="5">Indolepyruvate oxidoreductase subunit IorA</fullName>
        <shortName evidence="5">IOR</shortName>
        <ecNumber evidence="5">1.2.7.8</ecNumber>
    </recommendedName>
    <alternativeName>
        <fullName evidence="5">Indolepyruvate ferredoxin oxidoreductase subunit alpha</fullName>
    </alternativeName>
</protein>
<gene>
    <name evidence="8" type="ORF">SAMN02745243_02913</name>
</gene>
<keyword evidence="5 6" id="KW-0004">4Fe-4S</keyword>
<keyword evidence="1 5" id="KW-0479">Metal-binding</keyword>
<dbReference type="EMBL" id="FQZY01000048">
    <property type="protein sequence ID" value="SHK42262.1"/>
    <property type="molecule type" value="Genomic_DNA"/>
</dbReference>
<dbReference type="OrthoDB" id="9804603at2"/>
<dbReference type="CDD" id="cd02008">
    <property type="entry name" value="TPP_IOR_alpha"/>
    <property type="match status" value="1"/>
</dbReference>
<dbReference type="InterPro" id="IPR011766">
    <property type="entry name" value="TPP_enzyme_TPP-bd"/>
</dbReference>
<keyword evidence="9" id="KW-1185">Reference proteome</keyword>
<evidence type="ECO:0000256" key="5">
    <source>
        <dbReference type="PIRNR" id="PIRNR006439"/>
    </source>
</evidence>
<dbReference type="PIRSF" id="PIRSF006439">
    <property type="entry name" value="Indolepyruvate_ferr_oxidored"/>
    <property type="match status" value="1"/>
</dbReference>
<keyword evidence="4 5" id="KW-0411">Iron-sulfur</keyword>
<evidence type="ECO:0000256" key="2">
    <source>
        <dbReference type="ARBA" id="ARBA00023002"/>
    </source>
</evidence>
<evidence type="ECO:0000256" key="4">
    <source>
        <dbReference type="ARBA" id="ARBA00023014"/>
    </source>
</evidence>
<evidence type="ECO:0000256" key="6">
    <source>
        <dbReference type="PIRSR" id="PIRSR006439-50"/>
    </source>
</evidence>
<dbReference type="Proteomes" id="UP000184301">
    <property type="component" value="Unassembled WGS sequence"/>
</dbReference>
<dbReference type="STRING" id="1121950.SAMN02745243_02913"/>
<feature type="binding site" evidence="6">
    <location>
        <position position="559"/>
    </location>
    <ligand>
        <name>[4Fe-4S] cluster</name>
        <dbReference type="ChEBI" id="CHEBI:49883"/>
        <label>1</label>
    </ligand>
</feature>
<dbReference type="GO" id="GO:0051539">
    <property type="term" value="F:4 iron, 4 sulfur cluster binding"/>
    <property type="evidence" value="ECO:0007669"/>
    <property type="project" value="UniProtKB-UniRule"/>
</dbReference>
<feature type="binding site" evidence="6">
    <location>
        <position position="588"/>
    </location>
    <ligand>
        <name>[4Fe-4S] cluster</name>
        <dbReference type="ChEBI" id="CHEBI:49883"/>
        <label>2</label>
    </ligand>
</feature>
<feature type="binding site" evidence="6">
    <location>
        <position position="595"/>
    </location>
    <ligand>
        <name>[4Fe-4S] cluster</name>
        <dbReference type="ChEBI" id="CHEBI:49883"/>
        <label>1</label>
    </ligand>
</feature>
<evidence type="ECO:0000313" key="8">
    <source>
        <dbReference type="EMBL" id="SHK42262.1"/>
    </source>
</evidence>
<evidence type="ECO:0000259" key="7">
    <source>
        <dbReference type="PROSITE" id="PS51379"/>
    </source>
</evidence>
<dbReference type="GO" id="GO:0030976">
    <property type="term" value="F:thiamine pyrophosphate binding"/>
    <property type="evidence" value="ECO:0007669"/>
    <property type="project" value="InterPro"/>
</dbReference>
<keyword evidence="8" id="KW-0670">Pyruvate</keyword>